<dbReference type="Pfam" id="PF07690">
    <property type="entry name" value="MFS_1"/>
    <property type="match status" value="1"/>
</dbReference>
<dbReference type="FunFam" id="1.20.1250.20:FF:000786">
    <property type="entry name" value="MFS multidrug transporter, putative"/>
    <property type="match status" value="1"/>
</dbReference>
<dbReference type="PROSITE" id="PS50850">
    <property type="entry name" value="MFS"/>
    <property type="match status" value="1"/>
</dbReference>
<keyword evidence="3 6" id="KW-1133">Transmembrane helix</keyword>
<feature type="transmembrane region" description="Helical" evidence="6">
    <location>
        <begin position="250"/>
        <end position="270"/>
    </location>
</feature>
<evidence type="ECO:0000256" key="5">
    <source>
        <dbReference type="SAM" id="MobiDB-lite"/>
    </source>
</evidence>
<feature type="domain" description="Major facilitator superfamily (MFS) profile" evidence="7">
    <location>
        <begin position="61"/>
        <end position="565"/>
    </location>
</feature>
<feature type="transmembrane region" description="Helical" evidence="6">
    <location>
        <begin position="541"/>
        <end position="560"/>
    </location>
</feature>
<evidence type="ECO:0000313" key="9">
    <source>
        <dbReference type="Proteomes" id="UP000184330"/>
    </source>
</evidence>
<keyword evidence="4 6" id="KW-0472">Membrane</keyword>
<dbReference type="EMBL" id="FJOG01000006">
    <property type="protein sequence ID" value="CZR55201.1"/>
    <property type="molecule type" value="Genomic_DNA"/>
</dbReference>
<feature type="transmembrane region" description="Helical" evidence="6">
    <location>
        <begin position="58"/>
        <end position="85"/>
    </location>
</feature>
<protein>
    <submittedName>
        <fullName evidence="8">Related to putative multidrug transporter</fullName>
    </submittedName>
</protein>
<proteinExistence type="predicted"/>
<dbReference type="FunFam" id="1.20.1720.10:FF:000018">
    <property type="entry name" value="Putative MFS multidrug transporter"/>
    <property type="match status" value="1"/>
</dbReference>
<evidence type="ECO:0000313" key="8">
    <source>
        <dbReference type="EMBL" id="CZR55201.1"/>
    </source>
</evidence>
<feature type="transmembrane region" description="Helical" evidence="6">
    <location>
        <begin position="152"/>
        <end position="173"/>
    </location>
</feature>
<dbReference type="InterPro" id="IPR036259">
    <property type="entry name" value="MFS_trans_sf"/>
</dbReference>
<dbReference type="OrthoDB" id="4139357at2759"/>
<feature type="transmembrane region" description="Helical" evidence="6">
    <location>
        <begin position="337"/>
        <end position="358"/>
    </location>
</feature>
<feature type="transmembrane region" description="Helical" evidence="6">
    <location>
        <begin position="427"/>
        <end position="452"/>
    </location>
</feature>
<evidence type="ECO:0000256" key="4">
    <source>
        <dbReference type="ARBA" id="ARBA00023136"/>
    </source>
</evidence>
<feature type="transmembrane region" description="Helical" evidence="6">
    <location>
        <begin position="370"/>
        <end position="395"/>
    </location>
</feature>
<feature type="transmembrane region" description="Helical" evidence="6">
    <location>
        <begin position="215"/>
        <end position="238"/>
    </location>
</feature>
<dbReference type="InterPro" id="IPR011701">
    <property type="entry name" value="MFS"/>
</dbReference>
<dbReference type="PRINTS" id="PR01036">
    <property type="entry name" value="TCRTETB"/>
</dbReference>
<feature type="transmembrane region" description="Helical" evidence="6">
    <location>
        <begin position="127"/>
        <end position="146"/>
    </location>
</feature>
<evidence type="ECO:0000256" key="3">
    <source>
        <dbReference type="ARBA" id="ARBA00022989"/>
    </source>
</evidence>
<reference evidence="8 9" key="1">
    <citation type="submission" date="2016-03" db="EMBL/GenBank/DDBJ databases">
        <authorList>
            <person name="Ploux O."/>
        </authorList>
    </citation>
    <scope>NUCLEOTIDE SEQUENCE [LARGE SCALE GENOMIC DNA]</scope>
    <source>
        <strain evidence="8 9">UAMH 11012</strain>
    </source>
</reference>
<feature type="region of interest" description="Disordered" evidence="5">
    <location>
        <begin position="1"/>
        <end position="43"/>
    </location>
</feature>
<evidence type="ECO:0000259" key="7">
    <source>
        <dbReference type="PROSITE" id="PS50850"/>
    </source>
</evidence>
<feature type="transmembrane region" description="Helical" evidence="6">
    <location>
        <begin position="282"/>
        <end position="301"/>
    </location>
</feature>
<comment type="subcellular location">
    <subcellularLocation>
        <location evidence="1">Membrane</location>
        <topology evidence="1">Multi-pass membrane protein</topology>
    </subcellularLocation>
</comment>
<feature type="transmembrane region" description="Helical" evidence="6">
    <location>
        <begin position="97"/>
        <end position="115"/>
    </location>
</feature>
<feature type="compositionally biased region" description="Basic and acidic residues" evidence="5">
    <location>
        <begin position="574"/>
        <end position="585"/>
    </location>
</feature>
<evidence type="ECO:0000256" key="6">
    <source>
        <dbReference type="SAM" id="Phobius"/>
    </source>
</evidence>
<dbReference type="AlphaFoldDB" id="A0A1L7WR03"/>
<evidence type="ECO:0000256" key="2">
    <source>
        <dbReference type="ARBA" id="ARBA00022692"/>
    </source>
</evidence>
<dbReference type="PANTHER" id="PTHR23501">
    <property type="entry name" value="MAJOR FACILITATOR SUPERFAMILY"/>
    <property type="match status" value="1"/>
</dbReference>
<organism evidence="8 9">
    <name type="scientific">Phialocephala subalpina</name>
    <dbReference type="NCBI Taxonomy" id="576137"/>
    <lineage>
        <taxon>Eukaryota</taxon>
        <taxon>Fungi</taxon>
        <taxon>Dikarya</taxon>
        <taxon>Ascomycota</taxon>
        <taxon>Pezizomycotina</taxon>
        <taxon>Leotiomycetes</taxon>
        <taxon>Helotiales</taxon>
        <taxon>Mollisiaceae</taxon>
        <taxon>Phialocephala</taxon>
        <taxon>Phialocephala fortinii species complex</taxon>
    </lineage>
</organism>
<dbReference type="SUPFAM" id="SSF103473">
    <property type="entry name" value="MFS general substrate transporter"/>
    <property type="match status" value="2"/>
</dbReference>
<dbReference type="InterPro" id="IPR020846">
    <property type="entry name" value="MFS_dom"/>
</dbReference>
<name>A0A1L7WR03_9HELO</name>
<feature type="compositionally biased region" description="Low complexity" evidence="5">
    <location>
        <begin position="13"/>
        <end position="24"/>
    </location>
</feature>
<gene>
    <name evidence="8" type="ORF">PAC_05088</name>
</gene>
<feature type="region of interest" description="Disordered" evidence="5">
    <location>
        <begin position="574"/>
        <end position="599"/>
    </location>
</feature>
<keyword evidence="9" id="KW-1185">Reference proteome</keyword>
<dbReference type="Gene3D" id="1.20.1720.10">
    <property type="entry name" value="Multidrug resistance protein D"/>
    <property type="match status" value="1"/>
</dbReference>
<dbReference type="PANTHER" id="PTHR23501:SF59">
    <property type="entry name" value="MAJOR FACILITATOR SUPERFAMILY (MFS) PROFILE DOMAIN-CONTAINING PROTEIN-RELATED"/>
    <property type="match status" value="1"/>
</dbReference>
<keyword evidence="2 6" id="KW-0812">Transmembrane</keyword>
<feature type="transmembrane region" description="Helical" evidence="6">
    <location>
        <begin position="185"/>
        <end position="203"/>
    </location>
</feature>
<evidence type="ECO:0000256" key="1">
    <source>
        <dbReference type="ARBA" id="ARBA00004141"/>
    </source>
</evidence>
<dbReference type="GO" id="GO:0022857">
    <property type="term" value="F:transmembrane transporter activity"/>
    <property type="evidence" value="ECO:0007669"/>
    <property type="project" value="InterPro"/>
</dbReference>
<dbReference type="GO" id="GO:0005886">
    <property type="term" value="C:plasma membrane"/>
    <property type="evidence" value="ECO:0007669"/>
    <property type="project" value="TreeGrafter"/>
</dbReference>
<feature type="transmembrane region" description="Helical" evidence="6">
    <location>
        <begin position="402"/>
        <end position="421"/>
    </location>
</feature>
<dbReference type="Gene3D" id="1.20.1250.20">
    <property type="entry name" value="MFS general substrate transporter like domains"/>
    <property type="match status" value="1"/>
</dbReference>
<sequence length="619" mass="66590">MAVPSEIDMAEKPSSPSDSSSLSSATIPGPNNNNNNNTTANLPPLETIPPVFKPTRGFILAFLSICIVTLAAALDATSLSIALPIITEKLKGTAIEAFWAGTSFLVTSAVFQPVIAGLSHVFGRKELLLTSALFFAVGSIVAAVATNMTMMLIGRCIQGIGGGGILTLGEILVTDLVPLAVRGAWFGYLGSMWALGSVTGPLMGGAFAQNVSWRWIFWINLPIIGLGSIALIFYLHINKTPGNIIGKIKYFDWIGSVIFIASTVSFLVPMTWGGVMYSWSSWHTLVPLLLGVAGIVGFAFYERYLSHHAFDSEGLVLPGNNIEPIIRFSVFNNLTMMITYLETILHGIVLWCLLYFLPLYYEAVKGYTPIISGVAILPETSFVAPMSILVGIVCASTGRYRWAIWGGWVLTTLGSGLLILLKPTSSIPAWVFLNITVSIGTGMLFPAMALAIQAAGRPQDAGHAAAFYSFIRVFGQSLGVAIGGVVFQNQIKQKLISYPSLAPLASQYSKDATALVGIIQTMVEGTEKTQLVQAYSDSLQSIWIVLTALSAVGLVASVFTKGYSLNQEHKTLQGYDGSREKRTSLDPETGVQQERQSVEPELAEMDRVAIRRTVSRGRA</sequence>
<accession>A0A1L7WR03</accession>
<feature type="transmembrane region" description="Helical" evidence="6">
    <location>
        <begin position="464"/>
        <end position="487"/>
    </location>
</feature>
<dbReference type="Proteomes" id="UP000184330">
    <property type="component" value="Unassembled WGS sequence"/>
</dbReference>